<protein>
    <recommendedName>
        <fullName evidence="2">Phosphoesterase</fullName>
        <ecNumber evidence="2">3.1.4.-</ecNumber>
    </recommendedName>
</protein>
<dbReference type="InterPro" id="IPR024654">
    <property type="entry name" value="Calcineurin-like_PHP_lpxH"/>
</dbReference>
<dbReference type="STRING" id="1453497.AT15_08955"/>
<accession>A0A176K291</accession>
<dbReference type="EC" id="3.1.4.-" evidence="2"/>
<dbReference type="GO" id="GO:0016787">
    <property type="term" value="F:hydrolase activity"/>
    <property type="evidence" value="ECO:0007669"/>
    <property type="project" value="UniProtKB-UniRule"/>
</dbReference>
<dbReference type="NCBIfam" id="TIGR00040">
    <property type="entry name" value="yfcE"/>
    <property type="match status" value="1"/>
</dbReference>
<keyword evidence="2" id="KW-0479">Metal-binding</keyword>
<comment type="similarity">
    <text evidence="1 2">Belongs to the metallophosphoesterase superfamily. YfcE family.</text>
</comment>
<dbReference type="RefSeq" id="WP_068346928.1">
    <property type="nucleotide sequence ID" value="NZ_JFHK01000005.1"/>
</dbReference>
<dbReference type="Proteomes" id="UP000077339">
    <property type="component" value="Unassembled WGS sequence"/>
</dbReference>
<dbReference type="PATRIC" id="fig|1453497.3.peg.1774"/>
<dbReference type="InterPro" id="IPR041802">
    <property type="entry name" value="MPP_YfcE"/>
</dbReference>
<comment type="caution">
    <text evidence="4">The sequence shown here is derived from an EMBL/GenBank/DDBJ whole genome shotgun (WGS) entry which is preliminary data.</text>
</comment>
<evidence type="ECO:0000256" key="2">
    <source>
        <dbReference type="RuleBase" id="RU362039"/>
    </source>
</evidence>
<sequence length="179" mass="20129">MVRKVLVISDTHGSIESFEKIIKLVGEIDLIIHAGDYLYHGPRNRIPKGYNPGRLAERFKEFKDRFIGVKGNCDAEVDFMLMETSELPAVKFTSLNSKKILVFHGHKLVESGNAEIIIGGHTHIHKLSHYDRKIIMNPGSPSLPKDGTAGTFGFIEFGNIITFSIFDLNGMLIEKEEFK</sequence>
<dbReference type="AlphaFoldDB" id="A0A176K291"/>
<dbReference type="EMBL" id="JFHK01000005">
    <property type="protein sequence ID" value="OAA31094.1"/>
    <property type="molecule type" value="Genomic_DNA"/>
</dbReference>
<dbReference type="OrthoDB" id="9800565at2"/>
<evidence type="ECO:0000313" key="5">
    <source>
        <dbReference type="Proteomes" id="UP000077339"/>
    </source>
</evidence>
<dbReference type="Pfam" id="PF12850">
    <property type="entry name" value="Metallophos_2"/>
    <property type="match status" value="1"/>
</dbReference>
<dbReference type="PANTHER" id="PTHR11124">
    <property type="entry name" value="VACUOLAR SORTING PROTEIN VPS29"/>
    <property type="match status" value="1"/>
</dbReference>
<name>A0A176K291_9BACT</name>
<feature type="domain" description="Calcineurin-like phosphoesterase" evidence="3">
    <location>
        <begin position="4"/>
        <end position="156"/>
    </location>
</feature>
<dbReference type="InterPro" id="IPR000979">
    <property type="entry name" value="Phosphodiesterase_MJ0936/Vps29"/>
</dbReference>
<evidence type="ECO:0000256" key="1">
    <source>
        <dbReference type="ARBA" id="ARBA00008950"/>
    </source>
</evidence>
<dbReference type="GO" id="GO:0046872">
    <property type="term" value="F:metal ion binding"/>
    <property type="evidence" value="ECO:0007669"/>
    <property type="project" value="UniProtKB-KW"/>
</dbReference>
<proteinExistence type="inferred from homology"/>
<gene>
    <name evidence="4" type="ORF">AT15_08955</name>
</gene>
<reference evidence="4 5" key="1">
    <citation type="submission" date="2014-02" db="EMBL/GenBank/DDBJ databases">
        <title>Kosmotoga genome sequencing.</title>
        <authorList>
            <person name="Pollo S.M."/>
            <person name="Charchuk R."/>
            <person name="Nesbo C.L."/>
        </authorList>
    </citation>
    <scope>NUCLEOTIDE SEQUENCE [LARGE SCALE GENOMIC DNA]</scope>
    <source>
        <strain evidence="4 5">S304</strain>
    </source>
</reference>
<organism evidence="4 5">
    <name type="scientific">Kosmotoga arenicorallina S304</name>
    <dbReference type="NCBI Taxonomy" id="1453497"/>
    <lineage>
        <taxon>Bacteria</taxon>
        <taxon>Thermotogati</taxon>
        <taxon>Thermotogota</taxon>
        <taxon>Thermotogae</taxon>
        <taxon>Kosmotogales</taxon>
        <taxon>Kosmotogaceae</taxon>
        <taxon>Kosmotoga</taxon>
    </lineage>
</organism>
<dbReference type="InterPro" id="IPR029052">
    <property type="entry name" value="Metallo-depent_PP-like"/>
</dbReference>
<dbReference type="SUPFAM" id="SSF56300">
    <property type="entry name" value="Metallo-dependent phosphatases"/>
    <property type="match status" value="1"/>
</dbReference>
<keyword evidence="5" id="KW-1185">Reference proteome</keyword>
<evidence type="ECO:0000259" key="3">
    <source>
        <dbReference type="Pfam" id="PF12850"/>
    </source>
</evidence>
<dbReference type="NCBIfam" id="NF006988">
    <property type="entry name" value="PRK09453.1"/>
    <property type="match status" value="1"/>
</dbReference>
<dbReference type="Gene3D" id="3.60.21.10">
    <property type="match status" value="1"/>
</dbReference>
<evidence type="ECO:0000313" key="4">
    <source>
        <dbReference type="EMBL" id="OAA31094.1"/>
    </source>
</evidence>
<comment type="cofactor">
    <cofactor evidence="2">
        <name>a divalent metal cation</name>
        <dbReference type="ChEBI" id="CHEBI:60240"/>
    </cofactor>
</comment>
<dbReference type="CDD" id="cd00841">
    <property type="entry name" value="MPP_YfcE"/>
    <property type="match status" value="1"/>
</dbReference>